<feature type="transmembrane region" description="Helical" evidence="2">
    <location>
        <begin position="427"/>
        <end position="449"/>
    </location>
</feature>
<comment type="caution">
    <text evidence="3">The sequence shown here is derived from an EMBL/GenBank/DDBJ whole genome shotgun (WGS) entry which is preliminary data.</text>
</comment>
<dbReference type="RefSeq" id="XP_051361531.1">
    <property type="nucleotide sequence ID" value="XM_051507233.1"/>
</dbReference>
<proteinExistence type="predicted"/>
<keyword evidence="2" id="KW-0472">Membrane</keyword>
<feature type="region of interest" description="Disordered" evidence="1">
    <location>
        <begin position="1"/>
        <end position="50"/>
    </location>
</feature>
<dbReference type="PANTHER" id="PTHR37544:SF3">
    <property type="entry name" value="SPRAY"/>
    <property type="match status" value="1"/>
</dbReference>
<evidence type="ECO:0000313" key="3">
    <source>
        <dbReference type="EMBL" id="KAI6780675.1"/>
    </source>
</evidence>
<feature type="transmembrane region" description="Helical" evidence="2">
    <location>
        <begin position="578"/>
        <end position="600"/>
    </location>
</feature>
<gene>
    <name evidence="3" type="ORF">J7T54_001179</name>
</gene>
<feature type="transmembrane region" description="Helical" evidence="2">
    <location>
        <begin position="356"/>
        <end position="376"/>
    </location>
</feature>
<evidence type="ECO:0008006" key="5">
    <source>
        <dbReference type="Google" id="ProtNLM"/>
    </source>
</evidence>
<dbReference type="Proteomes" id="UP001055219">
    <property type="component" value="Unassembled WGS sequence"/>
</dbReference>
<feature type="transmembrane region" description="Helical" evidence="2">
    <location>
        <begin position="314"/>
        <end position="335"/>
    </location>
</feature>
<feature type="region of interest" description="Disordered" evidence="1">
    <location>
        <begin position="545"/>
        <end position="565"/>
    </location>
</feature>
<name>A0A9P9Y059_9HYPO</name>
<protein>
    <recommendedName>
        <fullName evidence="5">Spray</fullName>
    </recommendedName>
</protein>
<accession>A0A9P9Y059</accession>
<feature type="transmembrane region" description="Helical" evidence="2">
    <location>
        <begin position="469"/>
        <end position="489"/>
    </location>
</feature>
<reference evidence="3" key="2">
    <citation type="submission" date="2022-07" db="EMBL/GenBank/DDBJ databases">
        <authorList>
            <person name="Goncalves M.F.M."/>
            <person name="Hilario S."/>
            <person name="Van De Peer Y."/>
            <person name="Esteves A.C."/>
            <person name="Alves A."/>
        </authorList>
    </citation>
    <scope>NUCLEOTIDE SEQUENCE</scope>
    <source>
        <strain evidence="3">MUM 19.33</strain>
    </source>
</reference>
<feature type="transmembrane region" description="Helical" evidence="2">
    <location>
        <begin position="724"/>
        <end position="747"/>
    </location>
</feature>
<evidence type="ECO:0000313" key="4">
    <source>
        <dbReference type="Proteomes" id="UP001055219"/>
    </source>
</evidence>
<evidence type="ECO:0000256" key="1">
    <source>
        <dbReference type="SAM" id="MobiDB-lite"/>
    </source>
</evidence>
<keyword evidence="2" id="KW-0812">Transmembrane</keyword>
<dbReference type="Pfam" id="PF11915">
    <property type="entry name" value="DUF3433"/>
    <property type="match status" value="2"/>
</dbReference>
<dbReference type="AlphaFoldDB" id="A0A9P9Y059"/>
<dbReference type="GeneID" id="75827698"/>
<feature type="compositionally biased region" description="Polar residues" evidence="1">
    <location>
        <begin position="25"/>
        <end position="40"/>
    </location>
</feature>
<dbReference type="InterPro" id="IPR021840">
    <property type="entry name" value="DUF3433"/>
</dbReference>
<dbReference type="PANTHER" id="PTHR37544">
    <property type="entry name" value="SPRAY-RELATED"/>
    <property type="match status" value="1"/>
</dbReference>
<dbReference type="OrthoDB" id="3248909at2759"/>
<feature type="region of interest" description="Disordered" evidence="1">
    <location>
        <begin position="95"/>
        <end position="129"/>
    </location>
</feature>
<keyword evidence="4" id="KW-1185">Reference proteome</keyword>
<dbReference type="EMBL" id="JAGIXG020000029">
    <property type="protein sequence ID" value="KAI6780675.1"/>
    <property type="molecule type" value="Genomic_DNA"/>
</dbReference>
<keyword evidence="2" id="KW-1133">Transmembrane helix</keyword>
<sequence length="843" mass="93281">MSHWSDAGREPLRQPDQYLSHRVSDLSQYSDYGNTRSNPYDSPGPLRGRESLVSLSSRASFSTLNPCEELHDEGKIDSSPTKSWTGSLGYTGASGAGYAPVGRPVPSRTPSKASYRSRIGTSLRRPGPDTIDEEEFDLSLMQAAAPMGGHPDVLDEDRIIAPGFDVGSALGPMGAQDEAFIRKLEDDEAKGMLTGGLGLGFRPNTTVSDADLLSSPTVAQRSLSRSFTRRMSRKRLGRVETIRYAGQGEANRRGEVIEVVVEEPEPAGADLSTMEGPTGITSDEARRSTFNLGKAATTQIFYPQPNWKPFSMRWPYLSMLILLSIGLAVMTQVLFRMYTRDNPILRFKSPSEVDEGIYFTVRFGPTIVAVVYGVLWQFTDFEVRRLEAYFQMSKPGGALAAESINVDYVSMFSFFRPFHALKVGHHAVALSSAATTFAVSLVPTFAAAALTLGKREGFQEIYFSPVSTYLLTAVLTLNVVGGLGLFYLLQTRRTGLVADVRGIAGLASMAVVSHILMDFKDLDTAKPKDIHHKLKYHRYLLRNSSLTPDDENPASSRDREKYEGTHFSQNPHPAMLRAASCIPFIIALILFTGFIPAFLFTPAEVVTEKVPWLATAMAVGLKLGWTSLETAVRMMEPYYILSKRHAPSKILTLDYTALPFAYMPLRALINGHFIMFLLGWGSVMAEFLTILVSSLVTVRGREFMHNSGIDPDDMESGQETARSFFVSLATALFILLYMTLVSTMVFVRRRHPFLPRQPSTIASVLAFIHQSKMVYKFVGTSKLTNSQMADRLDDGTTYGLGWFKGRDGQIHCGVDQEELMSAYKHGVDASKGSEPWNMQWDVL</sequence>
<feature type="compositionally biased region" description="Basic and acidic residues" evidence="1">
    <location>
        <begin position="1"/>
        <end position="13"/>
    </location>
</feature>
<reference evidence="3" key="1">
    <citation type="journal article" date="2021" name="J Fungi (Basel)">
        <title>Genomic and Metabolomic Analyses of the Marine Fungus Emericellopsis cladophorae: Insights into Saltwater Adaptability Mechanisms and Its Biosynthetic Potential.</title>
        <authorList>
            <person name="Goncalves M.F.M."/>
            <person name="Hilario S."/>
            <person name="Van de Peer Y."/>
            <person name="Esteves A.C."/>
            <person name="Alves A."/>
        </authorList>
    </citation>
    <scope>NUCLEOTIDE SEQUENCE</scope>
    <source>
        <strain evidence="3">MUM 19.33</strain>
    </source>
</reference>
<feature type="transmembrane region" description="Helical" evidence="2">
    <location>
        <begin position="673"/>
        <end position="696"/>
    </location>
</feature>
<evidence type="ECO:0000256" key="2">
    <source>
        <dbReference type="SAM" id="Phobius"/>
    </source>
</evidence>
<organism evidence="3 4">
    <name type="scientific">Emericellopsis cladophorae</name>
    <dbReference type="NCBI Taxonomy" id="2686198"/>
    <lineage>
        <taxon>Eukaryota</taxon>
        <taxon>Fungi</taxon>
        <taxon>Dikarya</taxon>
        <taxon>Ascomycota</taxon>
        <taxon>Pezizomycotina</taxon>
        <taxon>Sordariomycetes</taxon>
        <taxon>Hypocreomycetidae</taxon>
        <taxon>Hypocreales</taxon>
        <taxon>Bionectriaceae</taxon>
        <taxon>Emericellopsis</taxon>
    </lineage>
</organism>